<dbReference type="InterPro" id="IPR036922">
    <property type="entry name" value="Rieske_2Fe-2S_sf"/>
</dbReference>
<name>A0A831SQT9_PROAE</name>
<dbReference type="Pfam" id="PF00355">
    <property type="entry name" value="Rieske"/>
    <property type="match status" value="1"/>
</dbReference>
<protein>
    <submittedName>
        <fullName evidence="6">Rieske (2Fe-2S) protein</fullName>
    </submittedName>
</protein>
<dbReference type="EMBL" id="DSBW01000004">
    <property type="protein sequence ID" value="HED30108.1"/>
    <property type="molecule type" value="Genomic_DNA"/>
</dbReference>
<dbReference type="Proteomes" id="UP000886335">
    <property type="component" value="Unassembled WGS sequence"/>
</dbReference>
<organism evidence="6">
    <name type="scientific">Prosthecochloris aestuarii</name>
    <dbReference type="NCBI Taxonomy" id="1102"/>
    <lineage>
        <taxon>Bacteria</taxon>
        <taxon>Pseudomonadati</taxon>
        <taxon>Chlorobiota</taxon>
        <taxon>Chlorobiia</taxon>
        <taxon>Chlorobiales</taxon>
        <taxon>Chlorobiaceae</taxon>
        <taxon>Prosthecochloris</taxon>
    </lineage>
</organism>
<proteinExistence type="predicted"/>
<dbReference type="PROSITE" id="PS51296">
    <property type="entry name" value="RIESKE"/>
    <property type="match status" value="1"/>
</dbReference>
<evidence type="ECO:0000256" key="4">
    <source>
        <dbReference type="ARBA" id="ARBA00023014"/>
    </source>
</evidence>
<dbReference type="CDD" id="cd03467">
    <property type="entry name" value="Rieske"/>
    <property type="match status" value="1"/>
</dbReference>
<reference evidence="6" key="1">
    <citation type="journal article" date="2020" name="mSystems">
        <title>Genome- and Community-Level Interaction Insights into Carbon Utilization and Element Cycling Functions of Hydrothermarchaeota in Hydrothermal Sediment.</title>
        <authorList>
            <person name="Zhou Z."/>
            <person name="Liu Y."/>
            <person name="Xu W."/>
            <person name="Pan J."/>
            <person name="Luo Z.H."/>
            <person name="Li M."/>
        </authorList>
    </citation>
    <scope>NUCLEOTIDE SEQUENCE [LARGE SCALE GENOMIC DNA]</scope>
    <source>
        <strain evidence="6">SpSt-1181</strain>
    </source>
</reference>
<evidence type="ECO:0000256" key="2">
    <source>
        <dbReference type="ARBA" id="ARBA00022723"/>
    </source>
</evidence>
<dbReference type="Gene3D" id="2.102.10.10">
    <property type="entry name" value="Rieske [2Fe-2S] iron-sulphur domain"/>
    <property type="match status" value="1"/>
</dbReference>
<dbReference type="InterPro" id="IPR017941">
    <property type="entry name" value="Rieske_2Fe-2S"/>
</dbReference>
<keyword evidence="4" id="KW-0411">Iron-sulfur</keyword>
<keyword evidence="3" id="KW-0408">Iron</keyword>
<dbReference type="GO" id="GO:0051537">
    <property type="term" value="F:2 iron, 2 sulfur cluster binding"/>
    <property type="evidence" value="ECO:0007669"/>
    <property type="project" value="UniProtKB-KW"/>
</dbReference>
<feature type="domain" description="Rieske" evidence="5">
    <location>
        <begin position="60"/>
        <end position="136"/>
    </location>
</feature>
<dbReference type="AlphaFoldDB" id="A0A831SQT9"/>
<keyword evidence="1" id="KW-0001">2Fe-2S</keyword>
<sequence length="138" mass="14881">MSVKKLERNFLQRLFGISATKKPSDTGCWRVSGKRIELDLSKCPELTVTGGSVRLDGGGLETSVLVVQDAEGRYHAFKNVCTHGKRALDPVSGTSTVQCCSIGTSTFDYDGKLLEGPAKGPLTVYRVEQEGNILGITM</sequence>
<evidence type="ECO:0000256" key="1">
    <source>
        <dbReference type="ARBA" id="ARBA00022714"/>
    </source>
</evidence>
<comment type="caution">
    <text evidence="6">The sequence shown here is derived from an EMBL/GenBank/DDBJ whole genome shotgun (WGS) entry which is preliminary data.</text>
</comment>
<evidence type="ECO:0000313" key="6">
    <source>
        <dbReference type="EMBL" id="HED30108.1"/>
    </source>
</evidence>
<evidence type="ECO:0000256" key="3">
    <source>
        <dbReference type="ARBA" id="ARBA00023004"/>
    </source>
</evidence>
<accession>A0A831SQT9</accession>
<gene>
    <name evidence="6" type="ORF">ENN50_00110</name>
</gene>
<dbReference type="GO" id="GO:0046872">
    <property type="term" value="F:metal ion binding"/>
    <property type="evidence" value="ECO:0007669"/>
    <property type="project" value="UniProtKB-KW"/>
</dbReference>
<keyword evidence="2" id="KW-0479">Metal-binding</keyword>
<evidence type="ECO:0000259" key="5">
    <source>
        <dbReference type="PROSITE" id="PS51296"/>
    </source>
</evidence>
<dbReference type="SUPFAM" id="SSF50022">
    <property type="entry name" value="ISP domain"/>
    <property type="match status" value="1"/>
</dbReference>